<dbReference type="Proteomes" id="UP000677054">
    <property type="component" value="Unassembled WGS sequence"/>
</dbReference>
<dbReference type="InterPro" id="IPR036770">
    <property type="entry name" value="Ankyrin_rpt-contain_sf"/>
</dbReference>
<dbReference type="Gene3D" id="1.25.40.20">
    <property type="entry name" value="Ankyrin repeat-containing domain"/>
    <property type="match status" value="1"/>
</dbReference>
<feature type="compositionally biased region" description="Polar residues" evidence="4">
    <location>
        <begin position="310"/>
        <end position="332"/>
    </location>
</feature>
<keyword evidence="2 3" id="KW-0040">ANK repeat</keyword>
<dbReference type="InterPro" id="IPR002110">
    <property type="entry name" value="Ankyrin_rpt"/>
</dbReference>
<dbReference type="EMBL" id="CAJPEV010000137">
    <property type="protein sequence ID" value="CAG0881192.1"/>
    <property type="molecule type" value="Genomic_DNA"/>
</dbReference>
<keyword evidence="1" id="KW-0677">Repeat</keyword>
<evidence type="ECO:0000256" key="2">
    <source>
        <dbReference type="ARBA" id="ARBA00023043"/>
    </source>
</evidence>
<feature type="compositionally biased region" description="Pro residues" evidence="4">
    <location>
        <begin position="473"/>
        <end position="487"/>
    </location>
</feature>
<dbReference type="OrthoDB" id="5314041at2759"/>
<evidence type="ECO:0000256" key="4">
    <source>
        <dbReference type="SAM" id="MobiDB-lite"/>
    </source>
</evidence>
<feature type="compositionally biased region" description="Basic and acidic residues" evidence="4">
    <location>
        <begin position="227"/>
        <end position="244"/>
    </location>
</feature>
<gene>
    <name evidence="5" type="ORF">DSTB1V02_LOCUS1445</name>
</gene>
<feature type="compositionally biased region" description="Basic and acidic residues" evidence="4">
    <location>
        <begin position="282"/>
        <end position="297"/>
    </location>
</feature>
<feature type="compositionally biased region" description="Polar residues" evidence="4">
    <location>
        <begin position="403"/>
        <end position="415"/>
    </location>
</feature>
<dbReference type="AlphaFoldDB" id="A0A7R8X012"/>
<keyword evidence="6" id="KW-1185">Reference proteome</keyword>
<dbReference type="SMART" id="SM00248">
    <property type="entry name" value="ANK"/>
    <property type="match status" value="5"/>
</dbReference>
<dbReference type="PROSITE" id="PS50088">
    <property type="entry name" value="ANK_REPEAT"/>
    <property type="match status" value="1"/>
</dbReference>
<sequence>MPRLSHCGRCGKVDRSCGSLRWIVRIADPGDFGGIWRPRRSRGPRSIDALVAAIRSCHLRQAELLVESGLDPNLRASNGSTALTSTVTEIGDATERLRFLKLFLDAGADVAVGDAGGMTPLMHAAVLGFHDDALVLLQHERPGVDAADGDGNTALVLAARFGWLRVVSLLLAFCPDLERRNRFGETALDAAEKNRHEEVAQLLRACETDAGDRVRVDRGFPEARDRFRADRGGFPEASDLDRSPTPELMDGPSCDADTESLYDLDLPPPRPPISTSTIPRLVPKELDRVRTTEDSHRPNRRPPTPRGFPWTTSQSFHTLPSHSFQPLQTFPSQPLHALPSQPLHALPSQPHQPPVRPGPATPKTPDLDLDHPSSHPHPPPPSLPSISPRSPRTHKLFPEVLSRSFSEPRSLSDPETASLDLSFKSDRPWKPRKLQWSTKPGSTVTLPPIDSSPKGPLSQSLGSHDLRRVATPDLPPDLPSRIPPLPP</sequence>
<evidence type="ECO:0000313" key="6">
    <source>
        <dbReference type="Proteomes" id="UP000677054"/>
    </source>
</evidence>
<feature type="compositionally biased region" description="Polar residues" evidence="4">
    <location>
        <begin position="435"/>
        <end position="445"/>
    </location>
</feature>
<organism evidence="5">
    <name type="scientific">Darwinula stevensoni</name>
    <dbReference type="NCBI Taxonomy" id="69355"/>
    <lineage>
        <taxon>Eukaryota</taxon>
        <taxon>Metazoa</taxon>
        <taxon>Ecdysozoa</taxon>
        <taxon>Arthropoda</taxon>
        <taxon>Crustacea</taxon>
        <taxon>Oligostraca</taxon>
        <taxon>Ostracoda</taxon>
        <taxon>Podocopa</taxon>
        <taxon>Podocopida</taxon>
        <taxon>Darwinulocopina</taxon>
        <taxon>Darwinuloidea</taxon>
        <taxon>Darwinulidae</taxon>
        <taxon>Darwinula</taxon>
    </lineage>
</organism>
<protein>
    <recommendedName>
        <fullName evidence="7">Ankyrin</fullName>
    </recommendedName>
</protein>
<name>A0A7R8X012_9CRUS</name>
<feature type="region of interest" description="Disordered" evidence="4">
    <location>
        <begin position="227"/>
        <end position="487"/>
    </location>
</feature>
<reference evidence="5" key="1">
    <citation type="submission" date="2020-11" db="EMBL/GenBank/DDBJ databases">
        <authorList>
            <person name="Tran Van P."/>
        </authorList>
    </citation>
    <scope>NUCLEOTIDE SEQUENCE</scope>
</reference>
<dbReference type="SUPFAM" id="SSF48403">
    <property type="entry name" value="Ankyrin repeat"/>
    <property type="match status" value="1"/>
</dbReference>
<evidence type="ECO:0000313" key="5">
    <source>
        <dbReference type="EMBL" id="CAD7241455.1"/>
    </source>
</evidence>
<proteinExistence type="predicted"/>
<dbReference type="PANTHER" id="PTHR24173">
    <property type="entry name" value="ANKYRIN REPEAT CONTAINING"/>
    <property type="match status" value="1"/>
</dbReference>
<evidence type="ECO:0000256" key="3">
    <source>
        <dbReference type="PROSITE-ProRule" id="PRU00023"/>
    </source>
</evidence>
<feature type="repeat" description="ANK" evidence="3">
    <location>
        <begin position="150"/>
        <end position="182"/>
    </location>
</feature>
<dbReference type="PANTHER" id="PTHR24173:SF74">
    <property type="entry name" value="ANKYRIN REPEAT DOMAIN-CONTAINING PROTEIN 16"/>
    <property type="match status" value="1"/>
</dbReference>
<feature type="compositionally biased region" description="Pro residues" evidence="4">
    <location>
        <begin position="350"/>
        <end position="362"/>
    </location>
</feature>
<dbReference type="Pfam" id="PF12796">
    <property type="entry name" value="Ank_2"/>
    <property type="match status" value="2"/>
</dbReference>
<evidence type="ECO:0000256" key="1">
    <source>
        <dbReference type="ARBA" id="ARBA00022737"/>
    </source>
</evidence>
<dbReference type="EMBL" id="LR899654">
    <property type="protein sequence ID" value="CAD7241455.1"/>
    <property type="molecule type" value="Genomic_DNA"/>
</dbReference>
<evidence type="ECO:0008006" key="7">
    <source>
        <dbReference type="Google" id="ProtNLM"/>
    </source>
</evidence>
<accession>A0A7R8X012</accession>